<dbReference type="Gene3D" id="3.40.50.150">
    <property type="entry name" value="Vaccinia Virus protein VP39"/>
    <property type="match status" value="1"/>
</dbReference>
<protein>
    <recommendedName>
        <fullName evidence="11">ATP-grasp domain-containing protein</fullName>
    </recommendedName>
</protein>
<dbReference type="CDD" id="cd02440">
    <property type="entry name" value="AdoMet_MTases"/>
    <property type="match status" value="1"/>
</dbReference>
<feature type="region of interest" description="Disordered" evidence="10">
    <location>
        <begin position="1"/>
        <end position="20"/>
    </location>
</feature>
<accession>A0A8H7ZMP7</accession>
<evidence type="ECO:0000313" key="13">
    <source>
        <dbReference type="Proteomes" id="UP000673691"/>
    </source>
</evidence>
<feature type="region of interest" description="Disordered" evidence="10">
    <location>
        <begin position="305"/>
        <end position="373"/>
    </location>
</feature>
<dbReference type="Gene3D" id="3.30.470.20">
    <property type="entry name" value="ATP-grasp fold, B domain"/>
    <property type="match status" value="2"/>
</dbReference>
<dbReference type="AlphaFoldDB" id="A0A8H7ZMP7"/>
<dbReference type="InterPro" id="IPR011095">
    <property type="entry name" value="Dala_Dala_lig_C"/>
</dbReference>
<feature type="domain" description="ATP-grasp" evidence="11">
    <location>
        <begin position="561"/>
        <end position="848"/>
    </location>
</feature>
<organism evidence="12 13">
    <name type="scientific">Olpidium bornovanus</name>
    <dbReference type="NCBI Taxonomy" id="278681"/>
    <lineage>
        <taxon>Eukaryota</taxon>
        <taxon>Fungi</taxon>
        <taxon>Fungi incertae sedis</taxon>
        <taxon>Olpidiomycota</taxon>
        <taxon>Olpidiomycotina</taxon>
        <taxon>Olpidiomycetes</taxon>
        <taxon>Olpidiales</taxon>
        <taxon>Olpidiaceae</taxon>
        <taxon>Olpidium</taxon>
    </lineage>
</organism>
<feature type="non-terminal residue" evidence="12">
    <location>
        <position position="1"/>
    </location>
</feature>
<keyword evidence="8" id="KW-0573">Peptidoglycan synthesis</keyword>
<evidence type="ECO:0000256" key="5">
    <source>
        <dbReference type="ARBA" id="ARBA00022741"/>
    </source>
</evidence>
<dbReference type="GO" id="GO:0008360">
    <property type="term" value="P:regulation of cell shape"/>
    <property type="evidence" value="ECO:0007669"/>
    <property type="project" value="UniProtKB-KW"/>
</dbReference>
<keyword evidence="3" id="KW-0963">Cytoplasm</keyword>
<feature type="region of interest" description="Disordered" evidence="10">
    <location>
        <begin position="880"/>
        <end position="904"/>
    </location>
</feature>
<keyword evidence="4" id="KW-0436">Ligase</keyword>
<dbReference type="InterPro" id="IPR029063">
    <property type="entry name" value="SAM-dependent_MTases_sf"/>
</dbReference>
<dbReference type="PROSITE" id="PS00844">
    <property type="entry name" value="DALA_DALA_LIGASE_2"/>
    <property type="match status" value="1"/>
</dbReference>
<evidence type="ECO:0000256" key="8">
    <source>
        <dbReference type="ARBA" id="ARBA00022984"/>
    </source>
</evidence>
<proteinExistence type="inferred from homology"/>
<evidence type="ECO:0000256" key="10">
    <source>
        <dbReference type="SAM" id="MobiDB-lite"/>
    </source>
</evidence>
<evidence type="ECO:0000256" key="1">
    <source>
        <dbReference type="ARBA" id="ARBA00004496"/>
    </source>
</evidence>
<keyword evidence="6 9" id="KW-0067">ATP-binding</keyword>
<comment type="caution">
    <text evidence="12">The sequence shown here is derived from an EMBL/GenBank/DDBJ whole genome shotgun (WGS) entry which is preliminary data.</text>
</comment>
<dbReference type="InterPro" id="IPR000291">
    <property type="entry name" value="D-Ala_lig_Van_CS"/>
</dbReference>
<evidence type="ECO:0000256" key="4">
    <source>
        <dbReference type="ARBA" id="ARBA00022598"/>
    </source>
</evidence>
<dbReference type="PANTHER" id="PTHR23132:SF23">
    <property type="entry name" value="D-ALANINE--D-ALANINE LIGASE B"/>
    <property type="match status" value="1"/>
</dbReference>
<evidence type="ECO:0000313" key="12">
    <source>
        <dbReference type="EMBL" id="KAG5455980.1"/>
    </source>
</evidence>
<dbReference type="Proteomes" id="UP000673691">
    <property type="component" value="Unassembled WGS sequence"/>
</dbReference>
<dbReference type="EMBL" id="JAEFCI010012462">
    <property type="protein sequence ID" value="KAG5455980.1"/>
    <property type="molecule type" value="Genomic_DNA"/>
</dbReference>
<evidence type="ECO:0000256" key="2">
    <source>
        <dbReference type="ARBA" id="ARBA00010871"/>
    </source>
</evidence>
<dbReference type="OrthoDB" id="2013972at2759"/>
<dbReference type="PROSITE" id="PS50975">
    <property type="entry name" value="ATP_GRASP"/>
    <property type="match status" value="1"/>
</dbReference>
<reference evidence="12 13" key="1">
    <citation type="journal article" name="Sci. Rep.">
        <title>Genome-scale phylogenetic analyses confirm Olpidium as the closest living zoosporic fungus to the non-flagellated, terrestrial fungi.</title>
        <authorList>
            <person name="Chang Y."/>
            <person name="Rochon D."/>
            <person name="Sekimoto S."/>
            <person name="Wang Y."/>
            <person name="Chovatia M."/>
            <person name="Sandor L."/>
            <person name="Salamov A."/>
            <person name="Grigoriev I.V."/>
            <person name="Stajich J.E."/>
            <person name="Spatafora J.W."/>
        </authorList>
    </citation>
    <scope>NUCLEOTIDE SEQUENCE [LARGE SCALE GENOMIC DNA]</scope>
    <source>
        <strain evidence="12">S191</strain>
    </source>
</reference>
<feature type="compositionally biased region" description="Low complexity" evidence="10">
    <location>
        <begin position="246"/>
        <end position="258"/>
    </location>
</feature>
<dbReference type="InterPro" id="IPR011761">
    <property type="entry name" value="ATP-grasp"/>
</dbReference>
<dbReference type="InterPro" id="IPR041698">
    <property type="entry name" value="Methyltransf_25"/>
</dbReference>
<feature type="compositionally biased region" description="Low complexity" evidence="10">
    <location>
        <begin position="343"/>
        <end position="353"/>
    </location>
</feature>
<dbReference type="GO" id="GO:0005524">
    <property type="term" value="F:ATP binding"/>
    <property type="evidence" value="ECO:0007669"/>
    <property type="project" value="UniProtKB-UniRule"/>
</dbReference>
<dbReference type="GO" id="GO:0046872">
    <property type="term" value="F:metal ion binding"/>
    <property type="evidence" value="ECO:0007669"/>
    <property type="project" value="InterPro"/>
</dbReference>
<dbReference type="GO" id="GO:0005737">
    <property type="term" value="C:cytoplasm"/>
    <property type="evidence" value="ECO:0007669"/>
    <property type="project" value="UniProtKB-SubCell"/>
</dbReference>
<keyword evidence="5 9" id="KW-0547">Nucleotide-binding</keyword>
<dbReference type="Pfam" id="PF07478">
    <property type="entry name" value="Dala_Dala_lig_C"/>
    <property type="match status" value="2"/>
</dbReference>
<dbReference type="SUPFAM" id="SSF56059">
    <property type="entry name" value="Glutathione synthetase ATP-binding domain-like"/>
    <property type="match status" value="1"/>
</dbReference>
<evidence type="ECO:0000256" key="3">
    <source>
        <dbReference type="ARBA" id="ARBA00022490"/>
    </source>
</evidence>
<dbReference type="GO" id="GO:0008716">
    <property type="term" value="F:D-alanine-D-alanine ligase activity"/>
    <property type="evidence" value="ECO:0007669"/>
    <property type="project" value="InterPro"/>
</dbReference>
<feature type="compositionally biased region" description="Low complexity" evidence="10">
    <location>
        <begin position="1"/>
        <end position="19"/>
    </location>
</feature>
<keyword evidence="13" id="KW-1185">Reference proteome</keyword>
<dbReference type="PANTHER" id="PTHR23132">
    <property type="entry name" value="D-ALANINE--D-ALANINE LIGASE"/>
    <property type="match status" value="1"/>
</dbReference>
<gene>
    <name evidence="12" type="ORF">BJ554DRAFT_4402</name>
</gene>
<evidence type="ECO:0000256" key="6">
    <source>
        <dbReference type="ARBA" id="ARBA00022840"/>
    </source>
</evidence>
<dbReference type="Pfam" id="PF13649">
    <property type="entry name" value="Methyltransf_25"/>
    <property type="match status" value="1"/>
</dbReference>
<dbReference type="SUPFAM" id="SSF53335">
    <property type="entry name" value="S-adenosyl-L-methionine-dependent methyltransferases"/>
    <property type="match status" value="1"/>
</dbReference>
<comment type="similarity">
    <text evidence="2">Belongs to the D-alanine--D-alanine ligase family.</text>
</comment>
<sequence length="904" mass="98368">IQASANGQSSSSNESADSDFTLDGPLSNSFLKEEQSPARVLDLCCGQGRHALQLAREYPHLTICGHDQSSFLISLAKERAAAAGLTVNTTFTVGDCRSAPYPDEHFQLILVLGNSFGYFDADSGDRAFLDEVYRLLAPGGHVVLDLVDGGYMRENFAERSWEWVDDSTFVCRERALSRDAKRLLSREVVTVADHGVVRDQFYQERLYSRSEITDLLESSGLLDVAKLNDGGYGTNSLLRYEASYGSSSSCSSNETDSSVPPVKPSPAEIVTAAKDMSKRKEDLGMMEQRMFIFAMKPTWLECSEADEHETKNPEEIVIPSPKPKACRFPAKTDRRGKSKRQASRASRSSSATASDEEAEGERGGDPADFVAAAPPEPAAVPRQVRAPGVRAPPAFPAPFTVILGDPRIPCPGKLNDTWNPEDYDTRRRLIDALVEMGYPRSSFEVLDDHSSLVADLCAQKPGFVFNLCDEGFGNDALKELHVPALLETLGAKYSGAGPVCLGICFDKGLVNRTAKALGVPTPRETYYLAENASTRFLADPGSSPSPDFYDPVLPASAWQARESSSKSLTPCTQDITAVTTAIATEIGYPCFIKPMRGDNSIGITTRSIIHTPAEAASYIRELRGMDISDVIIQEYLEGPEYGVGVIGNLVHQDGGTGTEGNGLRYLPTMKVCIPRPALSNLRNSVHRPAAETTPDILFLPPPHLCGYPTCGCVQVDFSRIVDLDLPPILGFESKWNPASPYWSAAPRRVGTAQKKKQKKNVAGRAEVRYVPAQLPAETEAALRTWCAVLFERFGCRDYARFDFRADSRGAIKLLEVNPNPGWCWDGKLAHMGEFEGSSYPDVLREVLEAAHRRCFPPEEKPPAHAAGPAAAVDGLEVKRAWPLPPAAGEKENGVAEGGETSPPP</sequence>
<keyword evidence="7" id="KW-0133">Cell shape</keyword>
<evidence type="ECO:0000256" key="9">
    <source>
        <dbReference type="PROSITE-ProRule" id="PRU00409"/>
    </source>
</evidence>
<evidence type="ECO:0000256" key="7">
    <source>
        <dbReference type="ARBA" id="ARBA00022960"/>
    </source>
</evidence>
<comment type="subcellular location">
    <subcellularLocation>
        <location evidence="1">Cytoplasm</location>
    </subcellularLocation>
</comment>
<feature type="region of interest" description="Disordered" evidence="10">
    <location>
        <begin position="246"/>
        <end position="268"/>
    </location>
</feature>
<name>A0A8H7ZMP7_9FUNG</name>
<evidence type="ECO:0000259" key="11">
    <source>
        <dbReference type="PROSITE" id="PS50975"/>
    </source>
</evidence>